<dbReference type="EMBL" id="PZQS01000008">
    <property type="protein sequence ID" value="PVD26387.1"/>
    <property type="molecule type" value="Genomic_DNA"/>
</dbReference>
<comment type="similarity">
    <text evidence="1">Belongs to the peptidase M4 family.</text>
</comment>
<dbReference type="GO" id="GO:0006508">
    <property type="term" value="P:proteolysis"/>
    <property type="evidence" value="ECO:0007669"/>
    <property type="project" value="UniProtKB-KW"/>
</dbReference>
<feature type="domain" description="Peptidase M4" evidence="7">
    <location>
        <begin position="1"/>
        <end position="63"/>
    </location>
</feature>
<dbReference type="InterPro" id="IPR027268">
    <property type="entry name" value="Peptidase_M4/M1_CTD_sf"/>
</dbReference>
<evidence type="ECO:0000256" key="5">
    <source>
        <dbReference type="ARBA" id="ARBA00022833"/>
    </source>
</evidence>
<evidence type="ECO:0000256" key="1">
    <source>
        <dbReference type="ARBA" id="ARBA00009388"/>
    </source>
</evidence>
<dbReference type="InterPro" id="IPR001570">
    <property type="entry name" value="Peptidase_M4_C_domain"/>
</dbReference>
<proteinExistence type="inferred from homology"/>
<dbReference type="InterPro" id="IPR013856">
    <property type="entry name" value="Peptidase_M4_domain"/>
</dbReference>
<dbReference type="Pfam" id="PF01447">
    <property type="entry name" value="Peptidase_M4"/>
    <property type="match status" value="1"/>
</dbReference>
<evidence type="ECO:0008006" key="11">
    <source>
        <dbReference type="Google" id="ProtNLM"/>
    </source>
</evidence>
<name>A0A2T7NYY3_POMCA</name>
<keyword evidence="6" id="KW-0482">Metalloprotease</keyword>
<dbReference type="STRING" id="400727.A0A2T7NYY3"/>
<dbReference type="GO" id="GO:0046872">
    <property type="term" value="F:metal ion binding"/>
    <property type="evidence" value="ECO:0007669"/>
    <property type="project" value="UniProtKB-KW"/>
</dbReference>
<keyword evidence="3" id="KW-0479">Metal-binding</keyword>
<dbReference type="SUPFAM" id="SSF55486">
    <property type="entry name" value="Metalloproteases ('zincins'), catalytic domain"/>
    <property type="match status" value="1"/>
</dbReference>
<dbReference type="PANTHER" id="PTHR33794:SF1">
    <property type="entry name" value="BACILLOLYSIN"/>
    <property type="match status" value="1"/>
</dbReference>
<comment type="caution">
    <text evidence="9">The sequence shown here is derived from an EMBL/GenBank/DDBJ whole genome shotgun (WGS) entry which is preliminary data.</text>
</comment>
<evidence type="ECO:0000256" key="4">
    <source>
        <dbReference type="ARBA" id="ARBA00022801"/>
    </source>
</evidence>
<evidence type="ECO:0000313" key="10">
    <source>
        <dbReference type="Proteomes" id="UP000245119"/>
    </source>
</evidence>
<dbReference type="Gene3D" id="1.10.390.10">
    <property type="entry name" value="Neutral Protease Domain 2"/>
    <property type="match status" value="1"/>
</dbReference>
<evidence type="ECO:0000256" key="6">
    <source>
        <dbReference type="ARBA" id="ARBA00023049"/>
    </source>
</evidence>
<keyword evidence="10" id="KW-1185">Reference proteome</keyword>
<dbReference type="Gene3D" id="3.10.170.10">
    <property type="match status" value="1"/>
</dbReference>
<keyword evidence="5" id="KW-0862">Zinc</keyword>
<dbReference type="Pfam" id="PF02868">
    <property type="entry name" value="Peptidase_M4_C"/>
    <property type="match status" value="1"/>
</dbReference>
<gene>
    <name evidence="9" type="ORF">C0Q70_14061</name>
</gene>
<accession>A0A2T7NYY3</accession>
<feature type="domain" description="Peptidase M4 C-terminal" evidence="8">
    <location>
        <begin position="66"/>
        <end position="145"/>
    </location>
</feature>
<dbReference type="PRINTS" id="PR00730">
    <property type="entry name" value="THERMOLYSIN"/>
</dbReference>
<evidence type="ECO:0000256" key="3">
    <source>
        <dbReference type="ARBA" id="ARBA00022723"/>
    </source>
</evidence>
<keyword evidence="4" id="KW-0378">Hydrolase</keyword>
<dbReference type="InterPro" id="IPR050728">
    <property type="entry name" value="Zinc_Metalloprotease_M4"/>
</dbReference>
<sequence>MFEDWYNTTPLDGQIILRVHVGVNLDNAFWNGRDVEFGDGDESAYPSISIDIVGHEIGHGVTEKASELLYFNQWGAINEAFSDMMGETAEAYLLKADWVVGNDVTKYGESPLRFFEDPTDDHKSISEVDEFTDKIDVHHGSGVYTTGFSFF</sequence>
<evidence type="ECO:0000256" key="2">
    <source>
        <dbReference type="ARBA" id="ARBA00022670"/>
    </source>
</evidence>
<keyword evidence="2" id="KW-0645">Protease</keyword>
<evidence type="ECO:0000313" key="9">
    <source>
        <dbReference type="EMBL" id="PVD26387.1"/>
    </source>
</evidence>
<dbReference type="Proteomes" id="UP000245119">
    <property type="component" value="Linkage Group LG8"/>
</dbReference>
<dbReference type="PANTHER" id="PTHR33794">
    <property type="entry name" value="BACILLOLYSIN"/>
    <property type="match status" value="1"/>
</dbReference>
<protein>
    <recommendedName>
        <fullName evidence="11">Neutral metalloproteinase</fullName>
    </recommendedName>
</protein>
<dbReference type="AlphaFoldDB" id="A0A2T7NYY3"/>
<dbReference type="GO" id="GO:0004222">
    <property type="term" value="F:metalloendopeptidase activity"/>
    <property type="evidence" value="ECO:0007669"/>
    <property type="project" value="InterPro"/>
</dbReference>
<evidence type="ECO:0000259" key="8">
    <source>
        <dbReference type="Pfam" id="PF02868"/>
    </source>
</evidence>
<organism evidence="9 10">
    <name type="scientific">Pomacea canaliculata</name>
    <name type="common">Golden apple snail</name>
    <dbReference type="NCBI Taxonomy" id="400727"/>
    <lineage>
        <taxon>Eukaryota</taxon>
        <taxon>Metazoa</taxon>
        <taxon>Spiralia</taxon>
        <taxon>Lophotrochozoa</taxon>
        <taxon>Mollusca</taxon>
        <taxon>Gastropoda</taxon>
        <taxon>Caenogastropoda</taxon>
        <taxon>Architaenioglossa</taxon>
        <taxon>Ampullarioidea</taxon>
        <taxon>Ampullariidae</taxon>
        <taxon>Pomacea</taxon>
    </lineage>
</organism>
<evidence type="ECO:0000259" key="7">
    <source>
        <dbReference type="Pfam" id="PF01447"/>
    </source>
</evidence>
<dbReference type="InterPro" id="IPR023612">
    <property type="entry name" value="Peptidase_M4"/>
</dbReference>
<reference evidence="9 10" key="1">
    <citation type="submission" date="2018-04" db="EMBL/GenBank/DDBJ databases">
        <title>The genome of golden apple snail Pomacea canaliculata provides insight into stress tolerance and invasive adaptation.</title>
        <authorList>
            <person name="Liu C."/>
            <person name="Liu B."/>
            <person name="Ren Y."/>
            <person name="Zhang Y."/>
            <person name="Wang H."/>
            <person name="Li S."/>
            <person name="Jiang F."/>
            <person name="Yin L."/>
            <person name="Zhang G."/>
            <person name="Qian W."/>
            <person name="Fan W."/>
        </authorList>
    </citation>
    <scope>NUCLEOTIDE SEQUENCE [LARGE SCALE GENOMIC DNA]</scope>
    <source>
        <strain evidence="9">SZHN2017</strain>
        <tissue evidence="9">Muscle</tissue>
    </source>
</reference>